<comment type="similarity">
    <text evidence="1 3">Belongs to the short-chain dehydrogenases/reductases (SDR) family.</text>
</comment>
<organism evidence="4 7">
    <name type="scientific">Candidatus Hakubella thermalkaliphila</name>
    <dbReference type="NCBI Taxonomy" id="2754717"/>
    <lineage>
        <taxon>Bacteria</taxon>
        <taxon>Bacillati</taxon>
        <taxon>Actinomycetota</taxon>
        <taxon>Actinomycetota incertae sedis</taxon>
        <taxon>Candidatus Hakubellales</taxon>
        <taxon>Candidatus Hakubellaceae</taxon>
        <taxon>Candidatus Hakubella</taxon>
    </lineage>
</organism>
<dbReference type="Pfam" id="PF00106">
    <property type="entry name" value="adh_short"/>
    <property type="match status" value="1"/>
</dbReference>
<sequence>MKEVPLSHQKGPLEDRIAIVTGAARGLGAALARRLAQEGCHLVLADINLEGAEKLADEIESTWARRALALAVDVTQEAQVREMVDRTMAQFGRIDILVSNVGIVEVHEITEFPTEAWRKIIEINLTGYFLCAREVANVMKEQRRGVIIQVNSKAGRQGSLWSGAYSASKFGGIGLTQSMALDLAPYGIRVNAVCPGSLLDSPLWTEYLYNECAQKWGLSREEVRKKYTDEVPLGRACTYEDVANVVVFLSSDQASYMTGQAINVTGGLQMG</sequence>
<keyword evidence="2" id="KW-0560">Oxidoreductase</keyword>
<dbReference type="PANTHER" id="PTHR42760:SF105">
    <property type="entry name" value="SORBITOL-6-PHOSPHATE 2-DEHYDROGENASE"/>
    <property type="match status" value="1"/>
</dbReference>
<dbReference type="InterPro" id="IPR036291">
    <property type="entry name" value="NAD(P)-bd_dom_sf"/>
</dbReference>
<dbReference type="NCBIfam" id="NF009050">
    <property type="entry name" value="PRK12384.1"/>
    <property type="match status" value="1"/>
</dbReference>
<dbReference type="EMBL" id="BLRU01000084">
    <property type="protein sequence ID" value="GFP19484.1"/>
    <property type="molecule type" value="Genomic_DNA"/>
</dbReference>
<evidence type="ECO:0000256" key="1">
    <source>
        <dbReference type="ARBA" id="ARBA00006484"/>
    </source>
</evidence>
<dbReference type="PANTHER" id="PTHR42760">
    <property type="entry name" value="SHORT-CHAIN DEHYDROGENASES/REDUCTASES FAMILY MEMBER"/>
    <property type="match status" value="1"/>
</dbReference>
<dbReference type="Proteomes" id="UP000569018">
    <property type="component" value="Unassembled WGS sequence"/>
</dbReference>
<evidence type="ECO:0000313" key="7">
    <source>
        <dbReference type="Proteomes" id="UP000574717"/>
    </source>
</evidence>
<dbReference type="PRINTS" id="PR00080">
    <property type="entry name" value="SDRFAMILY"/>
</dbReference>
<dbReference type="AlphaFoldDB" id="A0A6V8NJC7"/>
<proteinExistence type="inferred from homology"/>
<evidence type="ECO:0000313" key="6">
    <source>
        <dbReference type="Proteomes" id="UP000569018"/>
    </source>
</evidence>
<evidence type="ECO:0000256" key="3">
    <source>
        <dbReference type="RuleBase" id="RU000363"/>
    </source>
</evidence>
<dbReference type="SUPFAM" id="SSF51735">
    <property type="entry name" value="NAD(P)-binding Rossmann-fold domains"/>
    <property type="match status" value="1"/>
</dbReference>
<dbReference type="EMBL" id="BLSD01000043">
    <property type="protein sequence ID" value="GFP39303.1"/>
    <property type="molecule type" value="Genomic_DNA"/>
</dbReference>
<comment type="caution">
    <text evidence="4">The sequence shown here is derived from an EMBL/GenBank/DDBJ whole genome shotgun (WGS) entry which is preliminary data.</text>
</comment>
<dbReference type="RefSeq" id="WP_176235664.1">
    <property type="nucleotide sequence ID" value="NZ_BLRU01000084.1"/>
</dbReference>
<dbReference type="InterPro" id="IPR002347">
    <property type="entry name" value="SDR_fam"/>
</dbReference>
<dbReference type="FunFam" id="3.40.50.720:FF:000084">
    <property type="entry name" value="Short-chain dehydrogenase reductase"/>
    <property type="match status" value="1"/>
</dbReference>
<dbReference type="Gene3D" id="3.40.50.720">
    <property type="entry name" value="NAD(P)-binding Rossmann-like Domain"/>
    <property type="match status" value="1"/>
</dbReference>
<reference evidence="6 7" key="1">
    <citation type="journal article" date="2020" name="Front. Microbiol.">
        <title>Single-cell genomics of novel Actinobacteria with the Wood-Ljungdahl pathway discovered in a serpentinizing system.</title>
        <authorList>
            <person name="Merino N."/>
            <person name="Kawai M."/>
            <person name="Boyd E.S."/>
            <person name="Colman D.R."/>
            <person name="McGlynn S.E."/>
            <person name="Nealson K.H."/>
            <person name="Kurokawa K."/>
            <person name="Hongoh Y."/>
        </authorList>
    </citation>
    <scope>NUCLEOTIDE SEQUENCE [LARGE SCALE GENOMIC DNA]</scope>
    <source>
        <strain evidence="4 7">S03</strain>
        <strain evidence="5 6">S47</strain>
    </source>
</reference>
<evidence type="ECO:0000256" key="2">
    <source>
        <dbReference type="ARBA" id="ARBA00023002"/>
    </source>
</evidence>
<dbReference type="InterPro" id="IPR020904">
    <property type="entry name" value="Sc_DH/Rdtase_CS"/>
</dbReference>
<protein>
    <submittedName>
        <fullName evidence="4">3-oxoacyl-[acyl-carrier protein] reductase</fullName>
    </submittedName>
</protein>
<gene>
    <name evidence="4" type="ORF">HKBW3S03_00989</name>
    <name evidence="5" type="ORF">HKBW3S47_01002</name>
</gene>
<evidence type="ECO:0000313" key="5">
    <source>
        <dbReference type="EMBL" id="GFP39303.1"/>
    </source>
</evidence>
<dbReference type="NCBIfam" id="NF005559">
    <property type="entry name" value="PRK07231.1"/>
    <property type="match status" value="1"/>
</dbReference>
<evidence type="ECO:0000313" key="4">
    <source>
        <dbReference type="EMBL" id="GFP19484.1"/>
    </source>
</evidence>
<dbReference type="GO" id="GO:0016616">
    <property type="term" value="F:oxidoreductase activity, acting on the CH-OH group of donors, NAD or NADP as acceptor"/>
    <property type="evidence" value="ECO:0007669"/>
    <property type="project" value="TreeGrafter"/>
</dbReference>
<dbReference type="Proteomes" id="UP000574717">
    <property type="component" value="Unassembled WGS sequence"/>
</dbReference>
<dbReference type="PROSITE" id="PS00061">
    <property type="entry name" value="ADH_SHORT"/>
    <property type="match status" value="1"/>
</dbReference>
<name>A0A6V8NJC7_9ACTN</name>
<accession>A0A6V8NJC7</accession>
<dbReference type="PRINTS" id="PR00081">
    <property type="entry name" value="GDHRDH"/>
</dbReference>